<dbReference type="EMBL" id="GBXM01062020">
    <property type="protein sequence ID" value="JAH46557.1"/>
    <property type="molecule type" value="Transcribed_RNA"/>
</dbReference>
<dbReference type="AlphaFoldDB" id="A0A0E9SZ65"/>
<accession>A0A0E9SZ65</accession>
<reference evidence="1" key="1">
    <citation type="submission" date="2014-11" db="EMBL/GenBank/DDBJ databases">
        <authorList>
            <person name="Amaro Gonzalez C."/>
        </authorList>
    </citation>
    <scope>NUCLEOTIDE SEQUENCE</scope>
</reference>
<sequence>MISRWRSPSSDVIKDVLHWANGISVESGVTLKNEKENRTAFV</sequence>
<reference evidence="1" key="2">
    <citation type="journal article" date="2015" name="Fish Shellfish Immunol.">
        <title>Early steps in the European eel (Anguilla anguilla)-Vibrio vulnificus interaction in the gills: Role of the RtxA13 toxin.</title>
        <authorList>
            <person name="Callol A."/>
            <person name="Pajuelo D."/>
            <person name="Ebbesson L."/>
            <person name="Teles M."/>
            <person name="MacKenzie S."/>
            <person name="Amaro C."/>
        </authorList>
    </citation>
    <scope>NUCLEOTIDE SEQUENCE</scope>
</reference>
<proteinExistence type="predicted"/>
<protein>
    <submittedName>
        <fullName evidence="1">Uncharacterized protein</fullName>
    </submittedName>
</protein>
<evidence type="ECO:0000313" key="1">
    <source>
        <dbReference type="EMBL" id="JAH46557.1"/>
    </source>
</evidence>
<organism evidence="1">
    <name type="scientific">Anguilla anguilla</name>
    <name type="common">European freshwater eel</name>
    <name type="synonym">Muraena anguilla</name>
    <dbReference type="NCBI Taxonomy" id="7936"/>
    <lineage>
        <taxon>Eukaryota</taxon>
        <taxon>Metazoa</taxon>
        <taxon>Chordata</taxon>
        <taxon>Craniata</taxon>
        <taxon>Vertebrata</taxon>
        <taxon>Euteleostomi</taxon>
        <taxon>Actinopterygii</taxon>
        <taxon>Neopterygii</taxon>
        <taxon>Teleostei</taxon>
        <taxon>Anguilliformes</taxon>
        <taxon>Anguillidae</taxon>
        <taxon>Anguilla</taxon>
    </lineage>
</organism>
<name>A0A0E9SZ65_ANGAN</name>